<evidence type="ECO:0000256" key="4">
    <source>
        <dbReference type="ARBA" id="ARBA00022723"/>
    </source>
</evidence>
<dbReference type="GO" id="GO:0005739">
    <property type="term" value="C:mitochondrion"/>
    <property type="evidence" value="ECO:0007669"/>
    <property type="project" value="GOC"/>
</dbReference>
<keyword evidence="4 8" id="KW-0479">Metal-binding</keyword>
<protein>
    <submittedName>
        <fullName evidence="10">Succinate:cytochrome c oxidoreductase subunit 3</fullName>
    </submittedName>
</protein>
<reference evidence="10" key="1">
    <citation type="submission" date="2014-02" db="EMBL/GenBank/DDBJ databases">
        <title>Complete mitochondrion genomes reveal florideophycean red algal diversity.</title>
        <authorList>
            <person name="Yang E.C."/>
            <person name="Yoon H.S."/>
        </authorList>
    </citation>
    <scope>NUCLEOTIDE SEQUENCE</scope>
    <source>
        <strain evidence="10">CCAP 1341/1</strain>
    </source>
</reference>
<keyword evidence="3 9" id="KW-0812">Transmembrane</keyword>
<accession>A0A0E3DB43</accession>
<dbReference type="GO" id="GO:0006099">
    <property type="term" value="P:tricarboxylic acid cycle"/>
    <property type="evidence" value="ECO:0007669"/>
    <property type="project" value="InterPro"/>
</dbReference>
<dbReference type="RefSeq" id="YP_009131069.1">
    <property type="nucleotide sequence ID" value="NC_026843.1"/>
</dbReference>
<dbReference type="SUPFAM" id="SSF81343">
    <property type="entry name" value="Fumarate reductase respiratory complex transmembrane subunits"/>
    <property type="match status" value="1"/>
</dbReference>
<dbReference type="InterPro" id="IPR000701">
    <property type="entry name" value="SuccDH_FuR_B_TM-su"/>
</dbReference>
<dbReference type="GO" id="GO:0046872">
    <property type="term" value="F:metal ion binding"/>
    <property type="evidence" value="ECO:0007669"/>
    <property type="project" value="UniProtKB-KW"/>
</dbReference>
<comment type="subcellular location">
    <subcellularLocation>
        <location evidence="1">Membrane</location>
        <topology evidence="1">Multi-pass membrane protein</topology>
    </subcellularLocation>
</comment>
<dbReference type="PIRSF" id="PIRSF000178">
    <property type="entry name" value="SDH_cyt_b560"/>
    <property type="match status" value="1"/>
</dbReference>
<organism evidence="10">
    <name type="scientific">Asparagopsis taxiformis</name>
    <dbReference type="NCBI Taxonomy" id="260499"/>
    <lineage>
        <taxon>Eukaryota</taxon>
        <taxon>Rhodophyta</taxon>
        <taxon>Florideophyceae</taxon>
        <taxon>Rhodymeniophycidae</taxon>
        <taxon>Bonnemaisoniales</taxon>
        <taxon>Bonnemaisoniaceae</taxon>
        <taxon>Asparagopsis</taxon>
    </lineage>
</organism>
<dbReference type="PANTHER" id="PTHR10978">
    <property type="entry name" value="SUCCINATE DEHYDROGENASE CYTOCHROME B560 SUBUNIT"/>
    <property type="match status" value="1"/>
</dbReference>
<dbReference type="PANTHER" id="PTHR10978:SF5">
    <property type="entry name" value="SUCCINATE DEHYDROGENASE CYTOCHROME B560 SUBUNIT, MITOCHONDRIAL"/>
    <property type="match status" value="1"/>
</dbReference>
<dbReference type="InterPro" id="IPR014314">
    <property type="entry name" value="Succ_DH_cytb556"/>
</dbReference>
<dbReference type="EMBL" id="KJ398158">
    <property type="protein sequence ID" value="AHX02405.1"/>
    <property type="molecule type" value="Genomic_DNA"/>
</dbReference>
<keyword evidence="2 8" id="KW-0349">Heme</keyword>
<evidence type="ECO:0000256" key="6">
    <source>
        <dbReference type="ARBA" id="ARBA00023004"/>
    </source>
</evidence>
<feature type="transmembrane region" description="Helical" evidence="9">
    <location>
        <begin position="113"/>
        <end position="133"/>
    </location>
</feature>
<feature type="transmembrane region" description="Helical" evidence="9">
    <location>
        <begin position="12"/>
        <end position="30"/>
    </location>
</feature>
<evidence type="ECO:0000256" key="9">
    <source>
        <dbReference type="SAM" id="Phobius"/>
    </source>
</evidence>
<dbReference type="AlphaFoldDB" id="A0A0E3DB43"/>
<comment type="cofactor">
    <cofactor evidence="8">
        <name>heme</name>
        <dbReference type="ChEBI" id="CHEBI:30413"/>
    </cofactor>
    <text evidence="8">The heme is bound between the two transmembrane subunits.</text>
</comment>
<dbReference type="InterPro" id="IPR034804">
    <property type="entry name" value="SQR/QFR_C/D"/>
</dbReference>
<evidence type="ECO:0000313" key="10">
    <source>
        <dbReference type="EMBL" id="AHX02405.1"/>
    </source>
</evidence>
<dbReference type="GeneID" id="24120782"/>
<evidence type="ECO:0000256" key="8">
    <source>
        <dbReference type="PIRSR" id="PIRSR000178-1"/>
    </source>
</evidence>
<evidence type="ECO:0000256" key="1">
    <source>
        <dbReference type="ARBA" id="ARBA00004141"/>
    </source>
</evidence>
<evidence type="ECO:0000256" key="2">
    <source>
        <dbReference type="ARBA" id="ARBA00022617"/>
    </source>
</evidence>
<evidence type="ECO:0000256" key="3">
    <source>
        <dbReference type="ARBA" id="ARBA00022692"/>
    </source>
</evidence>
<dbReference type="InterPro" id="IPR018495">
    <property type="entry name" value="Succ_DH_cyt_bsu_CS"/>
</dbReference>
<dbReference type="GO" id="GO:0006121">
    <property type="term" value="P:mitochondrial electron transport, succinate to ubiquinone"/>
    <property type="evidence" value="ECO:0007669"/>
    <property type="project" value="TreeGrafter"/>
</dbReference>
<feature type="transmembrane region" description="Helical" evidence="9">
    <location>
        <begin position="36"/>
        <end position="59"/>
    </location>
</feature>
<evidence type="ECO:0000256" key="7">
    <source>
        <dbReference type="ARBA" id="ARBA00023136"/>
    </source>
</evidence>
<keyword evidence="5 9" id="KW-1133">Transmembrane helix</keyword>
<dbReference type="PROSITE" id="PS01001">
    <property type="entry name" value="SDH_CYT_2"/>
    <property type="match status" value="1"/>
</dbReference>
<name>A0A0E3DB43_9FLOR</name>
<feature type="binding site" description="axial binding residue" evidence="8">
    <location>
        <position position="92"/>
    </location>
    <ligand>
        <name>heme</name>
        <dbReference type="ChEBI" id="CHEBI:30413"/>
        <note>ligand shared with second transmembrane subunit</note>
    </ligand>
    <ligandPart>
        <name>Fe</name>
        <dbReference type="ChEBI" id="CHEBI:18248"/>
    </ligandPart>
</feature>
<feature type="transmembrane region" description="Helical" evidence="9">
    <location>
        <begin position="71"/>
        <end position="93"/>
    </location>
</feature>
<keyword evidence="6 8" id="KW-0408">Iron</keyword>
<dbReference type="Gene3D" id="1.20.1300.10">
    <property type="entry name" value="Fumarate reductase/succinate dehydrogenase, transmembrane subunit"/>
    <property type="match status" value="1"/>
</dbReference>
<dbReference type="GO" id="GO:0009055">
    <property type="term" value="F:electron transfer activity"/>
    <property type="evidence" value="ECO:0007669"/>
    <property type="project" value="InterPro"/>
</dbReference>
<keyword evidence="10" id="KW-0496">Mitochondrion</keyword>
<dbReference type="GO" id="GO:0016020">
    <property type="term" value="C:membrane"/>
    <property type="evidence" value="ECO:0007669"/>
    <property type="project" value="UniProtKB-SubCell"/>
</dbReference>
<geneLocation type="mitochondrion" evidence="10"/>
<proteinExistence type="predicted"/>
<evidence type="ECO:0000256" key="5">
    <source>
        <dbReference type="ARBA" id="ARBA00022989"/>
    </source>
</evidence>
<dbReference type="NCBIfam" id="TIGR02970">
    <property type="entry name" value="succ_dehyd_cytB"/>
    <property type="match status" value="1"/>
</dbReference>
<dbReference type="Pfam" id="PF01127">
    <property type="entry name" value="Sdh_cyt"/>
    <property type="match status" value="1"/>
</dbReference>
<keyword evidence="7 9" id="KW-0472">Membrane</keyword>
<sequence length="136" mass="16438">MIKKYSVLNRPISPHLTIYIPLNSSVFSIWHRFTAVLLSFMLIFFLSIFKFTVICYPLWNIYLLFNNFNIFMLKAWTLNFFWVFIIIIFFYHFLNGLRHLYWDIGFFLTKKSIIYSAVLISIIILIIMFSQIINLI</sequence>
<gene>
    <name evidence="10" type="primary">sdh3</name>
    <name evidence="10" type="ORF">Atax.mt.18</name>
</gene>